<dbReference type="RefSeq" id="WP_154368259.1">
    <property type="nucleotide sequence ID" value="NZ_WKJM01000009.1"/>
</dbReference>
<keyword evidence="2" id="KW-0472">Membrane</keyword>
<reference evidence="3 4" key="1">
    <citation type="submission" date="2019-11" db="EMBL/GenBank/DDBJ databases">
        <title>Novel species isolated from a subtropical stream in China.</title>
        <authorList>
            <person name="Lu H."/>
        </authorList>
    </citation>
    <scope>NUCLEOTIDE SEQUENCE [LARGE SCALE GENOMIC DNA]</scope>
    <source>
        <strain evidence="3 4">FT25W</strain>
    </source>
</reference>
<dbReference type="EMBL" id="WKJM01000009">
    <property type="protein sequence ID" value="MRX08756.1"/>
    <property type="molecule type" value="Genomic_DNA"/>
</dbReference>
<keyword evidence="2" id="KW-1133">Transmembrane helix</keyword>
<keyword evidence="4" id="KW-1185">Reference proteome</keyword>
<evidence type="ECO:0000256" key="1">
    <source>
        <dbReference type="SAM" id="MobiDB-lite"/>
    </source>
</evidence>
<dbReference type="Proteomes" id="UP000481037">
    <property type="component" value="Unassembled WGS sequence"/>
</dbReference>
<evidence type="ECO:0000256" key="2">
    <source>
        <dbReference type="SAM" id="Phobius"/>
    </source>
</evidence>
<feature type="transmembrane region" description="Helical" evidence="2">
    <location>
        <begin position="61"/>
        <end position="88"/>
    </location>
</feature>
<keyword evidence="2" id="KW-0812">Transmembrane</keyword>
<dbReference type="AlphaFoldDB" id="A0A6L5QGB7"/>
<sequence>MNSVESAKYRKHLEEGGVPPQQATAHADALGEVLENLTQTLATKDWVHMQLQDLKFDMVKWMLGLFITLFLAQTGVTIGAVVTILRYLPR</sequence>
<protein>
    <recommendedName>
        <fullName evidence="5">DUF1640 domain-containing protein</fullName>
    </recommendedName>
</protein>
<feature type="region of interest" description="Disordered" evidence="1">
    <location>
        <begin position="1"/>
        <end position="23"/>
    </location>
</feature>
<comment type="caution">
    <text evidence="3">The sequence shown here is derived from an EMBL/GenBank/DDBJ whole genome shotgun (WGS) entry which is preliminary data.</text>
</comment>
<accession>A0A6L5QGB7</accession>
<name>A0A6L5QGB7_9BURK</name>
<evidence type="ECO:0000313" key="3">
    <source>
        <dbReference type="EMBL" id="MRX08756.1"/>
    </source>
</evidence>
<evidence type="ECO:0000313" key="4">
    <source>
        <dbReference type="Proteomes" id="UP000481037"/>
    </source>
</evidence>
<proteinExistence type="predicted"/>
<evidence type="ECO:0008006" key="5">
    <source>
        <dbReference type="Google" id="ProtNLM"/>
    </source>
</evidence>
<organism evidence="3 4">
    <name type="scientific">Duganella alba</name>
    <dbReference type="NCBI Taxonomy" id="2666081"/>
    <lineage>
        <taxon>Bacteria</taxon>
        <taxon>Pseudomonadati</taxon>
        <taxon>Pseudomonadota</taxon>
        <taxon>Betaproteobacteria</taxon>
        <taxon>Burkholderiales</taxon>
        <taxon>Oxalobacteraceae</taxon>
        <taxon>Telluria group</taxon>
        <taxon>Duganella</taxon>
    </lineage>
</organism>
<gene>
    <name evidence="3" type="ORF">GJ697_12985</name>
</gene>